<name>A0AAJ8BVZ0_ASPNG</name>
<reference evidence="5" key="1">
    <citation type="submission" date="2025-02" db="EMBL/GenBank/DDBJ databases">
        <authorList>
            <consortium name="NCBI Genome Project"/>
        </authorList>
    </citation>
    <scope>NUCLEOTIDE SEQUENCE</scope>
</reference>
<evidence type="ECO:0000313" key="5">
    <source>
        <dbReference type="RefSeq" id="XP_059604688.1"/>
    </source>
</evidence>
<feature type="region of interest" description="Disordered" evidence="3">
    <location>
        <begin position="175"/>
        <end position="251"/>
    </location>
</feature>
<sequence>MGIAEASKRGNLGRLLESILFRTIHYSFTFLFRHAREWISTPHAPEFPSLQLHLLGAIRYRPEHYLHDYLRRDVAMPPKDKAAAEASSSREITGQSALPNDDIVQCSSNATFVIAMATELFIQYLTEQGHNVVKSERKPRKLIQYKDLATAVSRIDNLEFLSDVIPKTTTYKQFKEKRAKEKEPGPEKGQRTLNGNLPAAVEDKEELEEQQSLQPVDDKPSRGSRPPTVTMMVDRTVDTSAGDQDVEMTDQ</sequence>
<accession>A0AAJ8BVZ0</accession>
<comment type="subcellular location">
    <subcellularLocation>
        <location evidence="1">Nucleus</location>
    </subcellularLocation>
</comment>
<dbReference type="PANTHER" id="PTHR10252:SF54">
    <property type="entry name" value="CHROMATIN ACCESSIBILITY COMPLEX PROTEIN 1"/>
    <property type="match status" value="1"/>
</dbReference>
<evidence type="ECO:0000256" key="1">
    <source>
        <dbReference type="ARBA" id="ARBA00004123"/>
    </source>
</evidence>
<dbReference type="GO" id="GO:0005634">
    <property type="term" value="C:nucleus"/>
    <property type="evidence" value="ECO:0007669"/>
    <property type="project" value="UniProtKB-SubCell"/>
</dbReference>
<gene>
    <name evidence="5" type="ORF">An14g04070</name>
</gene>
<feature type="domain" description="Transcription factor CBF/NF-Y/archaeal histone" evidence="4">
    <location>
        <begin position="102"/>
        <end position="152"/>
    </location>
</feature>
<proteinExistence type="predicted"/>
<dbReference type="AlphaFoldDB" id="A0AAJ8BVZ0"/>
<dbReference type="GeneID" id="4987264"/>
<dbReference type="SUPFAM" id="SSF47113">
    <property type="entry name" value="Histone-fold"/>
    <property type="match status" value="1"/>
</dbReference>
<dbReference type="Pfam" id="PF00808">
    <property type="entry name" value="CBFD_NFYB_HMF"/>
    <property type="match status" value="1"/>
</dbReference>
<dbReference type="RefSeq" id="XP_059604688.1">
    <property type="nucleotide sequence ID" value="XM_059744212.1"/>
</dbReference>
<dbReference type="Gene3D" id="1.10.20.10">
    <property type="entry name" value="Histone, subunit A"/>
    <property type="match status" value="1"/>
</dbReference>
<dbReference type="InterPro" id="IPR050568">
    <property type="entry name" value="Transcr_DNA_Rep_Reg"/>
</dbReference>
<dbReference type="CDD" id="cd23645">
    <property type="entry name" value="HFD_Dpb3-like"/>
    <property type="match status" value="1"/>
</dbReference>
<dbReference type="InterPro" id="IPR009072">
    <property type="entry name" value="Histone-fold"/>
</dbReference>
<evidence type="ECO:0000256" key="3">
    <source>
        <dbReference type="SAM" id="MobiDB-lite"/>
    </source>
</evidence>
<evidence type="ECO:0000256" key="2">
    <source>
        <dbReference type="ARBA" id="ARBA00023242"/>
    </source>
</evidence>
<protein>
    <recommendedName>
        <fullName evidence="4">Transcription factor CBF/NF-Y/archaeal histone domain-containing protein</fullName>
    </recommendedName>
</protein>
<dbReference type="PANTHER" id="PTHR10252">
    <property type="entry name" value="HISTONE-LIKE TRANSCRIPTION FACTOR CCAAT-RELATED"/>
    <property type="match status" value="1"/>
</dbReference>
<dbReference type="KEGG" id="ang:An14g04070"/>
<feature type="compositionally biased region" description="Basic and acidic residues" evidence="3">
    <location>
        <begin position="175"/>
        <end position="190"/>
    </location>
</feature>
<evidence type="ECO:0000259" key="4">
    <source>
        <dbReference type="Pfam" id="PF00808"/>
    </source>
</evidence>
<dbReference type="InterPro" id="IPR003958">
    <property type="entry name" value="CBFA_NFYB_domain"/>
</dbReference>
<reference evidence="5" key="2">
    <citation type="submission" date="2025-08" db="UniProtKB">
        <authorList>
            <consortium name="RefSeq"/>
        </authorList>
    </citation>
    <scope>IDENTIFICATION</scope>
</reference>
<organism evidence="5">
    <name type="scientific">Aspergillus niger</name>
    <dbReference type="NCBI Taxonomy" id="5061"/>
    <lineage>
        <taxon>Eukaryota</taxon>
        <taxon>Fungi</taxon>
        <taxon>Dikarya</taxon>
        <taxon>Ascomycota</taxon>
        <taxon>Pezizomycotina</taxon>
        <taxon>Eurotiomycetes</taxon>
        <taxon>Eurotiomycetidae</taxon>
        <taxon>Eurotiales</taxon>
        <taxon>Aspergillaceae</taxon>
        <taxon>Aspergillus</taxon>
        <taxon>Aspergillus subgen. Circumdati</taxon>
    </lineage>
</organism>
<keyword evidence="2" id="KW-0539">Nucleus</keyword>